<sequence length="446" mass="48940">MQTIDLVEYESRRVRTAAPTSDDLILAERLAAAGDIDAHLEVRWLADGRIDVQASSWVGVVRFSSVEIRVVPKLVGGTLRVLQMIEYSEGVRLLAHLPPDQQLAVSGDDLFQLLVRVLVGESKLLIRDGLLRDYRPTEDTLAVMRGRLRMRDQFLKRYGSLHRLECNFDEYDGDIAENQLLAASLTAAASHVRASALRNETRMLAGVIGDICQPPTFDPDWYEQRIHYGRRNSRYEGAHKAALLVLRGLALNDLHSASRQGVNAFMVNMNVIFERFVSALVDQALSGTGLRSTPQLSIRAIVVDESTNRTYSNIRPDLVITEVNSARSVPVDIKYKLYDTVKFSSADVYQLFTYAYALGAGAEEKMAGVIYASTTTTSGPALRIKGNTGIAAARLRGAGLDVAAALDNIASGDPTATYCRVRAMLRNITGLAIVDPTDRRANSVGG</sequence>
<organism evidence="1">
    <name type="scientific">Mycolicibacterium gilvum (strain PYR-GCK)</name>
    <name type="common">Mycobacterium gilvum (strain PYR-GCK)</name>
    <dbReference type="NCBI Taxonomy" id="350054"/>
    <lineage>
        <taxon>Bacteria</taxon>
        <taxon>Bacillati</taxon>
        <taxon>Actinomycetota</taxon>
        <taxon>Actinomycetes</taxon>
        <taxon>Mycobacteriales</taxon>
        <taxon>Mycobacteriaceae</taxon>
        <taxon>Mycolicibacterium</taxon>
    </lineage>
</organism>
<dbReference type="REBASE" id="15000">
    <property type="entry name" value="MgiMcrBCP"/>
</dbReference>
<dbReference type="PANTHER" id="PTHR38733">
    <property type="entry name" value="PROTEIN MCRC"/>
    <property type="match status" value="1"/>
</dbReference>
<dbReference type="InterPro" id="IPR019292">
    <property type="entry name" value="McrC"/>
</dbReference>
<dbReference type="KEGG" id="mgi:Mflv_3197"/>
<accession>A4TAT5</accession>
<dbReference type="STRING" id="350054.Mflv_3197"/>
<dbReference type="AlphaFoldDB" id="A4TAT5"/>
<proteinExistence type="predicted"/>
<evidence type="ECO:0000313" key="1">
    <source>
        <dbReference type="EMBL" id="ABP45674.1"/>
    </source>
</evidence>
<name>A4TAT5_MYCGI</name>
<reference evidence="1" key="2">
    <citation type="journal article" date="2013" name="PLoS ONE">
        <title>A Gene Expression Study of the Activities of Aromatic Ring-Cleavage Dioxygenases in Mycobacterium gilvum PYR-GCK to Changes in Salinity and pH during Pyrene Degradation.</title>
        <authorList>
            <person name="Badejo A.C."/>
            <person name="Badejo A.O."/>
            <person name="Shin K.H."/>
            <person name="Chai Y.G."/>
        </authorList>
    </citation>
    <scope>NUCLEOTIDE SEQUENCE [LARGE SCALE GENOMIC DNA]</scope>
    <source>
        <strain evidence="1">PYR-GCK</strain>
    </source>
</reference>
<dbReference type="EMBL" id="CP000656">
    <property type="protein sequence ID" value="ABP45674.1"/>
    <property type="molecule type" value="Genomic_DNA"/>
</dbReference>
<dbReference type="PANTHER" id="PTHR38733:SF1">
    <property type="entry name" value="TYPE IV METHYL-DIRECTED RESTRICTION ENZYME ECOKMCRBC"/>
    <property type="match status" value="1"/>
</dbReference>
<dbReference type="OrthoDB" id="9786961at2"/>
<gene>
    <name evidence="1" type="ordered locus">Mflv_3197</name>
</gene>
<dbReference type="eggNOG" id="COG4268">
    <property type="taxonomic scope" value="Bacteria"/>
</dbReference>
<dbReference type="HOGENOM" id="CLU_052173_0_0_11"/>
<protein>
    <submittedName>
        <fullName evidence="1">McrBC 5-methylcytosine restriction system component-like protein</fullName>
    </submittedName>
</protein>
<dbReference type="Pfam" id="PF10117">
    <property type="entry name" value="McrBC"/>
    <property type="match status" value="1"/>
</dbReference>
<reference evidence="1" key="1">
    <citation type="submission" date="2007-04" db="EMBL/GenBank/DDBJ databases">
        <authorList>
            <consortium name="US DOE Joint Genome Institute"/>
            <person name="Copeland A."/>
            <person name="Lucas S."/>
            <person name="Lapidus A."/>
            <person name="Barry K."/>
            <person name="Detter J.C."/>
            <person name="Glavina del Rio T."/>
            <person name="Hammon N."/>
            <person name="Israni S."/>
            <person name="Dalin E."/>
            <person name="Tice H."/>
            <person name="Pitluck S."/>
            <person name="Chain P."/>
            <person name="Malfatti S."/>
            <person name="Shin M."/>
            <person name="Vergez L."/>
            <person name="Schmutz J."/>
            <person name="Larimer F."/>
            <person name="Land M."/>
            <person name="Hauser L."/>
            <person name="Kyrpides N."/>
            <person name="Mikhailova N."/>
            <person name="Miller C."/>
            <person name="Richardson P."/>
        </authorList>
    </citation>
    <scope>NUCLEOTIDE SEQUENCE</scope>
    <source>
        <strain evidence="1">PYR-GCK</strain>
    </source>
</reference>